<dbReference type="Proteomes" id="UP000317421">
    <property type="component" value="Unassembled WGS sequence"/>
</dbReference>
<dbReference type="SUPFAM" id="SSF46626">
    <property type="entry name" value="Cytochrome c"/>
    <property type="match status" value="1"/>
</dbReference>
<dbReference type="EMBL" id="SJPR01000005">
    <property type="protein sequence ID" value="TWT95283.1"/>
    <property type="molecule type" value="Genomic_DNA"/>
</dbReference>
<comment type="caution">
    <text evidence="2">The sequence shown here is derived from an EMBL/GenBank/DDBJ whole genome shotgun (WGS) entry which is preliminary data.</text>
</comment>
<protein>
    <recommendedName>
        <fullName evidence="4">Cytochrome-c peroxidase</fullName>
    </recommendedName>
</protein>
<dbReference type="OrthoDB" id="9805202at2"/>
<dbReference type="InterPro" id="IPR036909">
    <property type="entry name" value="Cyt_c-like_dom_sf"/>
</dbReference>
<keyword evidence="3" id="KW-1185">Reference proteome</keyword>
<sequence length="87" mass="9673">MRDVTRTAPYMHSGLFDIDEVLRLYNAGMPNDRVREGETYATPAPTKSPHLRPLGLNDTDLGDLAAFLESLEESHRLFPTPPLPPGL</sequence>
<dbReference type="GO" id="GO:0020037">
    <property type="term" value="F:heme binding"/>
    <property type="evidence" value="ECO:0007669"/>
    <property type="project" value="InterPro"/>
</dbReference>
<evidence type="ECO:0000313" key="2">
    <source>
        <dbReference type="EMBL" id="TWT95283.1"/>
    </source>
</evidence>
<reference evidence="2 3" key="1">
    <citation type="submission" date="2019-02" db="EMBL/GenBank/DDBJ databases">
        <title>Deep-cultivation of Planctomycetes and their phenomic and genomic characterization uncovers novel biology.</title>
        <authorList>
            <person name="Wiegand S."/>
            <person name="Jogler M."/>
            <person name="Boedeker C."/>
            <person name="Pinto D."/>
            <person name="Vollmers J."/>
            <person name="Rivas-Marin E."/>
            <person name="Kohn T."/>
            <person name="Peeters S.H."/>
            <person name="Heuer A."/>
            <person name="Rast P."/>
            <person name="Oberbeckmann S."/>
            <person name="Bunk B."/>
            <person name="Jeske O."/>
            <person name="Meyerdierks A."/>
            <person name="Storesund J.E."/>
            <person name="Kallscheuer N."/>
            <person name="Luecker S."/>
            <person name="Lage O.M."/>
            <person name="Pohl T."/>
            <person name="Merkel B.J."/>
            <person name="Hornburger P."/>
            <person name="Mueller R.-W."/>
            <person name="Bruemmer F."/>
            <person name="Labrenz M."/>
            <person name="Spormann A.M."/>
            <person name="Op Den Camp H."/>
            <person name="Overmann J."/>
            <person name="Amann R."/>
            <person name="Jetten M.S.M."/>
            <person name="Mascher T."/>
            <person name="Medema M.H."/>
            <person name="Devos D.P."/>
            <person name="Kaster A.-K."/>
            <person name="Ovreas L."/>
            <person name="Rohde M."/>
            <person name="Galperin M.Y."/>
            <person name="Jogler C."/>
        </authorList>
    </citation>
    <scope>NUCLEOTIDE SEQUENCE [LARGE SCALE GENOMIC DNA]</scope>
    <source>
        <strain evidence="2 3">Pla108</strain>
    </source>
</reference>
<gene>
    <name evidence="2" type="ORF">Pla108_34280</name>
</gene>
<organism evidence="2 3">
    <name type="scientific">Botrimarina colliarenosi</name>
    <dbReference type="NCBI Taxonomy" id="2528001"/>
    <lineage>
        <taxon>Bacteria</taxon>
        <taxon>Pseudomonadati</taxon>
        <taxon>Planctomycetota</taxon>
        <taxon>Planctomycetia</taxon>
        <taxon>Pirellulales</taxon>
        <taxon>Lacipirellulaceae</taxon>
        <taxon>Botrimarina</taxon>
    </lineage>
</organism>
<proteinExistence type="predicted"/>
<feature type="region of interest" description="Disordered" evidence="1">
    <location>
        <begin position="33"/>
        <end position="54"/>
    </location>
</feature>
<dbReference type="AlphaFoldDB" id="A0A5C6AAD1"/>
<evidence type="ECO:0000313" key="3">
    <source>
        <dbReference type="Proteomes" id="UP000317421"/>
    </source>
</evidence>
<evidence type="ECO:0008006" key="4">
    <source>
        <dbReference type="Google" id="ProtNLM"/>
    </source>
</evidence>
<evidence type="ECO:0000256" key="1">
    <source>
        <dbReference type="SAM" id="MobiDB-lite"/>
    </source>
</evidence>
<accession>A0A5C6AAD1</accession>
<dbReference type="Gene3D" id="1.10.760.10">
    <property type="entry name" value="Cytochrome c-like domain"/>
    <property type="match status" value="1"/>
</dbReference>
<name>A0A5C6AAD1_9BACT</name>
<dbReference type="GO" id="GO:0009055">
    <property type="term" value="F:electron transfer activity"/>
    <property type="evidence" value="ECO:0007669"/>
    <property type="project" value="InterPro"/>
</dbReference>
<dbReference type="RefSeq" id="WP_146446134.1">
    <property type="nucleotide sequence ID" value="NZ_SJPR01000005.1"/>
</dbReference>